<organism evidence="2">
    <name type="scientific">freshwater metagenome</name>
    <dbReference type="NCBI Taxonomy" id="449393"/>
    <lineage>
        <taxon>unclassified sequences</taxon>
        <taxon>metagenomes</taxon>
        <taxon>ecological metagenomes</taxon>
    </lineage>
</organism>
<accession>A0A6J6FQN8</accession>
<gene>
    <name evidence="2" type="ORF">UFOPK1788_00545</name>
</gene>
<feature type="compositionally biased region" description="Polar residues" evidence="1">
    <location>
        <begin position="24"/>
        <end position="35"/>
    </location>
</feature>
<sequence>MGIVSARPTMTRAVNAPLTGASGWRNSAGSMTLAP</sequence>
<dbReference type="EMBL" id="CAEZUE010000055">
    <property type="protein sequence ID" value="CAB4591432.1"/>
    <property type="molecule type" value="Genomic_DNA"/>
</dbReference>
<evidence type="ECO:0000256" key="1">
    <source>
        <dbReference type="SAM" id="MobiDB-lite"/>
    </source>
</evidence>
<proteinExistence type="predicted"/>
<name>A0A6J6FQN8_9ZZZZ</name>
<dbReference type="AlphaFoldDB" id="A0A6J6FQN8"/>
<evidence type="ECO:0000313" key="2">
    <source>
        <dbReference type="EMBL" id="CAB4591432.1"/>
    </source>
</evidence>
<feature type="region of interest" description="Disordered" evidence="1">
    <location>
        <begin position="1"/>
        <end position="35"/>
    </location>
</feature>
<protein>
    <submittedName>
        <fullName evidence="2">Unannotated protein</fullName>
    </submittedName>
</protein>
<reference evidence="2" key="1">
    <citation type="submission" date="2020-05" db="EMBL/GenBank/DDBJ databases">
        <authorList>
            <person name="Chiriac C."/>
            <person name="Salcher M."/>
            <person name="Ghai R."/>
            <person name="Kavagutti S V."/>
        </authorList>
    </citation>
    <scope>NUCLEOTIDE SEQUENCE</scope>
</reference>